<name>A0A2K3JSC2_TRIPR</name>
<dbReference type="GO" id="GO:0016874">
    <property type="term" value="F:ligase activity"/>
    <property type="evidence" value="ECO:0007669"/>
    <property type="project" value="UniProtKB-KW"/>
</dbReference>
<proteinExistence type="predicted"/>
<comment type="caution">
    <text evidence="2">The sequence shown here is derived from an EMBL/GenBank/DDBJ whole genome shotgun (WGS) entry which is preliminary data.</text>
</comment>
<reference evidence="2 3" key="2">
    <citation type="journal article" date="2017" name="Front. Plant Sci.">
        <title>Gene Classification and Mining of Molecular Markers Useful in Red Clover (Trifolium pratense) Breeding.</title>
        <authorList>
            <person name="Istvanek J."/>
            <person name="Dluhosova J."/>
            <person name="Dluhos P."/>
            <person name="Patkova L."/>
            <person name="Nedelnik J."/>
            <person name="Repkova J."/>
        </authorList>
    </citation>
    <scope>NUCLEOTIDE SEQUENCE [LARGE SCALE GENOMIC DNA]</scope>
    <source>
        <strain evidence="3">cv. Tatra</strain>
        <tissue evidence="2">Young leaves</tissue>
    </source>
</reference>
<evidence type="ECO:0000313" key="2">
    <source>
        <dbReference type="EMBL" id="PNX56925.1"/>
    </source>
</evidence>
<feature type="signal peptide" evidence="1">
    <location>
        <begin position="1"/>
        <end position="18"/>
    </location>
</feature>
<feature type="chain" id="PRO_5014327955" evidence="1">
    <location>
        <begin position="19"/>
        <end position="53"/>
    </location>
</feature>
<feature type="non-terminal residue" evidence="2">
    <location>
        <position position="53"/>
    </location>
</feature>
<keyword evidence="1" id="KW-0732">Signal</keyword>
<accession>A0A2K3JSC2</accession>
<dbReference type="AlphaFoldDB" id="A0A2K3JSC2"/>
<organism evidence="2 3">
    <name type="scientific">Trifolium pratense</name>
    <name type="common">Red clover</name>
    <dbReference type="NCBI Taxonomy" id="57577"/>
    <lineage>
        <taxon>Eukaryota</taxon>
        <taxon>Viridiplantae</taxon>
        <taxon>Streptophyta</taxon>
        <taxon>Embryophyta</taxon>
        <taxon>Tracheophyta</taxon>
        <taxon>Spermatophyta</taxon>
        <taxon>Magnoliopsida</taxon>
        <taxon>eudicotyledons</taxon>
        <taxon>Gunneridae</taxon>
        <taxon>Pentapetalae</taxon>
        <taxon>rosids</taxon>
        <taxon>fabids</taxon>
        <taxon>Fabales</taxon>
        <taxon>Fabaceae</taxon>
        <taxon>Papilionoideae</taxon>
        <taxon>50 kb inversion clade</taxon>
        <taxon>NPAAA clade</taxon>
        <taxon>Hologalegina</taxon>
        <taxon>IRL clade</taxon>
        <taxon>Trifolieae</taxon>
        <taxon>Trifolium</taxon>
    </lineage>
</organism>
<reference evidence="2 3" key="1">
    <citation type="journal article" date="2014" name="Am. J. Bot.">
        <title>Genome assembly and annotation for red clover (Trifolium pratense; Fabaceae).</title>
        <authorList>
            <person name="Istvanek J."/>
            <person name="Jaros M."/>
            <person name="Krenek A."/>
            <person name="Repkova J."/>
        </authorList>
    </citation>
    <scope>NUCLEOTIDE SEQUENCE [LARGE SCALE GENOMIC DNA]</scope>
    <source>
        <strain evidence="3">cv. Tatra</strain>
        <tissue evidence="2">Young leaves</tissue>
    </source>
</reference>
<keyword evidence="2" id="KW-0436">Ligase</keyword>
<evidence type="ECO:0000256" key="1">
    <source>
        <dbReference type="SAM" id="SignalP"/>
    </source>
</evidence>
<evidence type="ECO:0000313" key="3">
    <source>
        <dbReference type="Proteomes" id="UP000236291"/>
    </source>
</evidence>
<protein>
    <submittedName>
        <fullName evidence="2">Glycine-tRNA ligase 2 chloroplastic/mitochondrial-like</fullName>
    </submittedName>
</protein>
<dbReference type="EMBL" id="ASHM01075520">
    <property type="protein sequence ID" value="PNX56925.1"/>
    <property type="molecule type" value="Genomic_DNA"/>
</dbReference>
<dbReference type="Proteomes" id="UP000236291">
    <property type="component" value="Unassembled WGS sequence"/>
</dbReference>
<gene>
    <name evidence="2" type="ORF">L195_g050134</name>
</gene>
<sequence length="53" mass="6076">MMLFFILVFLSLARQCAQLWLKTREMLGFLLGFISEPDQSVVPKDVLKAACEK</sequence>